<dbReference type="PANTHER" id="PTHR30572:SF4">
    <property type="entry name" value="ABC TRANSPORTER PERMEASE YTRF"/>
    <property type="match status" value="1"/>
</dbReference>
<dbReference type="InterPro" id="IPR003838">
    <property type="entry name" value="ABC3_permease_C"/>
</dbReference>
<keyword evidence="3 7" id="KW-0812">Transmembrane</keyword>
<name>A0A8J7GSE7_9ACTN</name>
<dbReference type="PANTHER" id="PTHR30572">
    <property type="entry name" value="MEMBRANE COMPONENT OF TRANSPORTER-RELATED"/>
    <property type="match status" value="1"/>
</dbReference>
<dbReference type="Proteomes" id="UP000622552">
    <property type="component" value="Unassembled WGS sequence"/>
</dbReference>
<feature type="domain" description="ABC3 transporter permease C-terminal" evidence="8">
    <location>
        <begin position="278"/>
        <end position="388"/>
    </location>
</feature>
<comment type="subcellular location">
    <subcellularLocation>
        <location evidence="1">Cell membrane</location>
        <topology evidence="1">Multi-pass membrane protein</topology>
    </subcellularLocation>
</comment>
<dbReference type="InterPro" id="IPR050250">
    <property type="entry name" value="Macrolide_Exporter_MacB"/>
</dbReference>
<dbReference type="Pfam" id="PF12704">
    <property type="entry name" value="MacB_PCD"/>
    <property type="match status" value="1"/>
</dbReference>
<comment type="caution">
    <text evidence="10">The sequence shown here is derived from an EMBL/GenBank/DDBJ whole genome shotgun (WGS) entry which is preliminary data.</text>
</comment>
<evidence type="ECO:0000256" key="6">
    <source>
        <dbReference type="ARBA" id="ARBA00038076"/>
    </source>
</evidence>
<dbReference type="GO" id="GO:0005886">
    <property type="term" value="C:plasma membrane"/>
    <property type="evidence" value="ECO:0007669"/>
    <property type="project" value="UniProtKB-SubCell"/>
</dbReference>
<keyword evidence="5 7" id="KW-0472">Membrane</keyword>
<dbReference type="AlphaFoldDB" id="A0A8J7GSE7"/>
<evidence type="ECO:0000259" key="9">
    <source>
        <dbReference type="Pfam" id="PF12704"/>
    </source>
</evidence>
<keyword evidence="4 7" id="KW-1133">Transmembrane helix</keyword>
<dbReference type="EMBL" id="JADOUF010000001">
    <property type="protein sequence ID" value="MBG6139115.1"/>
    <property type="molecule type" value="Genomic_DNA"/>
</dbReference>
<dbReference type="GO" id="GO:0022857">
    <property type="term" value="F:transmembrane transporter activity"/>
    <property type="evidence" value="ECO:0007669"/>
    <property type="project" value="TreeGrafter"/>
</dbReference>
<evidence type="ECO:0000256" key="2">
    <source>
        <dbReference type="ARBA" id="ARBA00022475"/>
    </source>
</evidence>
<keyword evidence="11" id="KW-1185">Reference proteome</keyword>
<proteinExistence type="inferred from homology"/>
<evidence type="ECO:0000259" key="8">
    <source>
        <dbReference type="Pfam" id="PF02687"/>
    </source>
</evidence>
<dbReference type="InterPro" id="IPR025857">
    <property type="entry name" value="MacB_PCD"/>
</dbReference>
<evidence type="ECO:0000256" key="1">
    <source>
        <dbReference type="ARBA" id="ARBA00004651"/>
    </source>
</evidence>
<dbReference type="RefSeq" id="WP_197005803.1">
    <property type="nucleotide sequence ID" value="NZ_BONS01000012.1"/>
</dbReference>
<comment type="similarity">
    <text evidence="6">Belongs to the ABC-4 integral membrane protein family.</text>
</comment>
<feature type="transmembrane region" description="Helical" evidence="7">
    <location>
        <begin position="319"/>
        <end position="344"/>
    </location>
</feature>
<feature type="transmembrane region" description="Helical" evidence="7">
    <location>
        <begin position="16"/>
        <end position="36"/>
    </location>
</feature>
<reference evidence="10" key="1">
    <citation type="submission" date="2020-11" db="EMBL/GenBank/DDBJ databases">
        <title>Sequencing the genomes of 1000 actinobacteria strains.</title>
        <authorList>
            <person name="Klenk H.-P."/>
        </authorList>
    </citation>
    <scope>NUCLEOTIDE SEQUENCE</scope>
    <source>
        <strain evidence="10">DSM 45356</strain>
    </source>
</reference>
<evidence type="ECO:0000256" key="7">
    <source>
        <dbReference type="SAM" id="Phobius"/>
    </source>
</evidence>
<feature type="transmembrane region" description="Helical" evidence="7">
    <location>
        <begin position="274"/>
        <end position="299"/>
    </location>
</feature>
<evidence type="ECO:0000256" key="3">
    <source>
        <dbReference type="ARBA" id="ARBA00022692"/>
    </source>
</evidence>
<gene>
    <name evidence="10" type="ORF">IW245_005309</name>
</gene>
<evidence type="ECO:0000256" key="4">
    <source>
        <dbReference type="ARBA" id="ARBA00022989"/>
    </source>
</evidence>
<keyword evidence="2" id="KW-1003">Cell membrane</keyword>
<organism evidence="10 11">
    <name type="scientific">Longispora fulva</name>
    <dbReference type="NCBI Taxonomy" id="619741"/>
    <lineage>
        <taxon>Bacteria</taxon>
        <taxon>Bacillati</taxon>
        <taxon>Actinomycetota</taxon>
        <taxon>Actinomycetes</taxon>
        <taxon>Micromonosporales</taxon>
        <taxon>Micromonosporaceae</taxon>
        <taxon>Longispora</taxon>
    </lineage>
</organism>
<accession>A0A8J7GSE7</accession>
<protein>
    <submittedName>
        <fullName evidence="10">Putative ABC transport system permease protein</fullName>
    </submittedName>
</protein>
<feature type="domain" description="MacB-like periplasmic core" evidence="9">
    <location>
        <begin position="15"/>
        <end position="236"/>
    </location>
</feature>
<sequence>MREAVRGLSANKLRSALTVLGILIGVGAVIMLVAYGNGSAKAVQSSIESLGSNTLTVQGNRTGGGRAATAAQAQSGELTLADAESLLDRSLVPDALSVSPIVTTSLTAVRESTSHPVPQVIGTEPGYLAASNTKLASGELFGEGDNRRVVVLGQTVAGELFGRTSPLGQTITLGGVRFTVSGVLAAKDTAGFTDPNDTVIVPIGALRESVSGYGALSSILVQAASADTTDLAQVEVLNVLNARHRVTSATSPFRVQNQAQLLATRTATADTFTFLLGAVAAISLLVGGIGVTNIMLVTVTERTREIGIRKALGAPRGTILGQFLLEATALSLIGGGLGVLVALIGSTFTIGGVQPVIVPSSVALALGVSVAIGLFFGSFPAHRAASMRPIEALRYE</sequence>
<feature type="transmembrane region" description="Helical" evidence="7">
    <location>
        <begin position="356"/>
        <end position="379"/>
    </location>
</feature>
<evidence type="ECO:0000256" key="5">
    <source>
        <dbReference type="ARBA" id="ARBA00023136"/>
    </source>
</evidence>
<evidence type="ECO:0000313" key="11">
    <source>
        <dbReference type="Proteomes" id="UP000622552"/>
    </source>
</evidence>
<evidence type="ECO:0000313" key="10">
    <source>
        <dbReference type="EMBL" id="MBG6139115.1"/>
    </source>
</evidence>
<dbReference type="Pfam" id="PF02687">
    <property type="entry name" value="FtsX"/>
    <property type="match status" value="1"/>
</dbReference>